<keyword evidence="2" id="KW-0732">Signal</keyword>
<dbReference type="Proteomes" id="UP000447873">
    <property type="component" value="Unassembled WGS sequence"/>
</dbReference>
<gene>
    <name evidence="3" type="ORF">BLS_007310</name>
    <name evidence="5" type="ORF">EG327_000275</name>
    <name evidence="4" type="ORF">EG328_004943</name>
</gene>
<evidence type="ECO:0000256" key="1">
    <source>
        <dbReference type="SAM" id="MobiDB-lite"/>
    </source>
</evidence>
<name>A0A8H3U8X2_VENIN</name>
<evidence type="ECO:0000313" key="3">
    <source>
        <dbReference type="EMBL" id="KAE9965912.1"/>
    </source>
</evidence>
<evidence type="ECO:0000313" key="8">
    <source>
        <dbReference type="Proteomes" id="UP000490939"/>
    </source>
</evidence>
<evidence type="ECO:0000313" key="6">
    <source>
        <dbReference type="Proteomes" id="UP000433883"/>
    </source>
</evidence>
<evidence type="ECO:0000313" key="7">
    <source>
        <dbReference type="Proteomes" id="UP000447873"/>
    </source>
</evidence>
<protein>
    <submittedName>
        <fullName evidence="3">Uncharacterized protein</fullName>
    </submittedName>
</protein>
<dbReference type="Proteomes" id="UP000490939">
    <property type="component" value="Unassembled WGS sequence"/>
</dbReference>
<dbReference type="EMBL" id="WNWS01000267">
    <property type="protein sequence ID" value="KAE9972517.1"/>
    <property type="molecule type" value="Genomic_DNA"/>
</dbReference>
<evidence type="ECO:0000313" key="4">
    <source>
        <dbReference type="EMBL" id="KAE9972517.1"/>
    </source>
</evidence>
<sequence>MKLSAPLLITLGLLATSITGLPNNYEENKAPHSPAAITTNASTDASTNASTDASTEWHNRAEMYTQPGVARDELVKTLGERVLDHLLVTMMMNPAFAIHIGAKQAGKGDGDEVQERDEKTLVKRLTWDQFIWCANNPTDEDCPWGMRFNPFFSG</sequence>
<feature type="region of interest" description="Disordered" evidence="1">
    <location>
        <begin position="25"/>
        <end position="55"/>
    </location>
</feature>
<feature type="signal peptide" evidence="2">
    <location>
        <begin position="1"/>
        <end position="20"/>
    </location>
</feature>
<dbReference type="Proteomes" id="UP000433883">
    <property type="component" value="Unassembled WGS sequence"/>
</dbReference>
<accession>A0A8H3U8X2</accession>
<reference evidence="3 6" key="1">
    <citation type="submission" date="2019-11" db="EMBL/GenBank/DDBJ databases">
        <title>Venturia inaequalis Genome Resource.</title>
        <authorList>
            <person name="Lichtner F.J."/>
        </authorList>
    </citation>
    <scope>NUCLEOTIDE SEQUENCE [LARGE SCALE GENOMIC DNA]</scope>
    <source>
        <strain evidence="4 7">120213</strain>
        <strain evidence="3">Bline_iso_100314</strain>
        <strain evidence="5 8">DMI_063113</strain>
    </source>
</reference>
<dbReference type="EMBL" id="WNWR01000104">
    <property type="protein sequence ID" value="KAE9991220.1"/>
    <property type="molecule type" value="Genomic_DNA"/>
</dbReference>
<feature type="compositionally biased region" description="Low complexity" evidence="1">
    <location>
        <begin position="35"/>
        <end position="54"/>
    </location>
</feature>
<comment type="caution">
    <text evidence="3">The sequence shown here is derived from an EMBL/GenBank/DDBJ whole genome shotgun (WGS) entry which is preliminary data.</text>
</comment>
<organism evidence="3 6">
    <name type="scientific">Venturia inaequalis</name>
    <name type="common">Apple scab fungus</name>
    <dbReference type="NCBI Taxonomy" id="5025"/>
    <lineage>
        <taxon>Eukaryota</taxon>
        <taxon>Fungi</taxon>
        <taxon>Dikarya</taxon>
        <taxon>Ascomycota</taxon>
        <taxon>Pezizomycotina</taxon>
        <taxon>Dothideomycetes</taxon>
        <taxon>Pleosporomycetidae</taxon>
        <taxon>Venturiales</taxon>
        <taxon>Venturiaceae</taxon>
        <taxon>Venturia</taxon>
    </lineage>
</organism>
<evidence type="ECO:0000256" key="2">
    <source>
        <dbReference type="SAM" id="SignalP"/>
    </source>
</evidence>
<dbReference type="AlphaFoldDB" id="A0A8H3U8X2"/>
<feature type="chain" id="PRO_5044690526" evidence="2">
    <location>
        <begin position="21"/>
        <end position="154"/>
    </location>
</feature>
<evidence type="ECO:0000313" key="5">
    <source>
        <dbReference type="EMBL" id="KAE9991220.1"/>
    </source>
</evidence>
<keyword evidence="8" id="KW-1185">Reference proteome</keyword>
<proteinExistence type="predicted"/>
<dbReference type="EMBL" id="WNWQ01000569">
    <property type="protein sequence ID" value="KAE9965912.1"/>
    <property type="molecule type" value="Genomic_DNA"/>
</dbReference>